<name>A0A8J5QFF0_9ASCO</name>
<evidence type="ECO:0000256" key="7">
    <source>
        <dbReference type="SAM" id="MobiDB-lite"/>
    </source>
</evidence>
<dbReference type="CDD" id="cd00067">
    <property type="entry name" value="GAL4"/>
    <property type="match status" value="1"/>
</dbReference>
<dbReference type="GO" id="GO:0001228">
    <property type="term" value="F:DNA-binding transcription activator activity, RNA polymerase II-specific"/>
    <property type="evidence" value="ECO:0007669"/>
    <property type="project" value="TreeGrafter"/>
</dbReference>
<keyword evidence="6" id="KW-0539">Nucleus</keyword>
<evidence type="ECO:0000256" key="2">
    <source>
        <dbReference type="ARBA" id="ARBA00022833"/>
    </source>
</evidence>
<evidence type="ECO:0000256" key="6">
    <source>
        <dbReference type="ARBA" id="ARBA00023242"/>
    </source>
</evidence>
<dbReference type="Pfam" id="PF00172">
    <property type="entry name" value="Zn_clus"/>
    <property type="match status" value="1"/>
</dbReference>
<dbReference type="GO" id="GO:0005634">
    <property type="term" value="C:nucleus"/>
    <property type="evidence" value="ECO:0007669"/>
    <property type="project" value="TreeGrafter"/>
</dbReference>
<organism evidence="9 10">
    <name type="scientific">[Candida] subhashii</name>
    <dbReference type="NCBI Taxonomy" id="561895"/>
    <lineage>
        <taxon>Eukaryota</taxon>
        <taxon>Fungi</taxon>
        <taxon>Dikarya</taxon>
        <taxon>Ascomycota</taxon>
        <taxon>Saccharomycotina</taxon>
        <taxon>Pichiomycetes</taxon>
        <taxon>Debaryomycetaceae</taxon>
        <taxon>Spathaspora</taxon>
    </lineage>
</organism>
<dbReference type="GO" id="GO:0000978">
    <property type="term" value="F:RNA polymerase II cis-regulatory region sequence-specific DNA binding"/>
    <property type="evidence" value="ECO:0007669"/>
    <property type="project" value="TreeGrafter"/>
</dbReference>
<dbReference type="PANTHER" id="PTHR31944:SF131">
    <property type="entry name" value="HEME-RESPONSIVE ZINC FINGER TRANSCRIPTION FACTOR HAP1"/>
    <property type="match status" value="1"/>
</dbReference>
<dbReference type="InterPro" id="IPR007219">
    <property type="entry name" value="XnlR_reg_dom"/>
</dbReference>
<evidence type="ECO:0000256" key="5">
    <source>
        <dbReference type="ARBA" id="ARBA00023163"/>
    </source>
</evidence>
<dbReference type="CDD" id="cd12148">
    <property type="entry name" value="fungal_TF_MHR"/>
    <property type="match status" value="1"/>
</dbReference>
<dbReference type="RefSeq" id="XP_049261461.1">
    <property type="nucleotide sequence ID" value="XM_049409267.1"/>
</dbReference>
<dbReference type="SMART" id="SM00066">
    <property type="entry name" value="GAL4"/>
    <property type="match status" value="1"/>
</dbReference>
<dbReference type="GeneID" id="73472024"/>
<keyword evidence="3" id="KW-0805">Transcription regulation</keyword>
<evidence type="ECO:0000256" key="3">
    <source>
        <dbReference type="ARBA" id="ARBA00023015"/>
    </source>
</evidence>
<reference evidence="9 10" key="1">
    <citation type="journal article" date="2021" name="DNA Res.">
        <title>Genome analysis of Candida subhashii reveals its hybrid nature and dual mitochondrial genome conformations.</title>
        <authorList>
            <person name="Mixao V."/>
            <person name="Hegedusova E."/>
            <person name="Saus E."/>
            <person name="Pryszcz L.P."/>
            <person name="Cillingova A."/>
            <person name="Nosek J."/>
            <person name="Gabaldon T."/>
        </authorList>
    </citation>
    <scope>NUCLEOTIDE SEQUENCE [LARGE SCALE GENOMIC DNA]</scope>
    <source>
        <strain evidence="9 10">CBS 10753</strain>
    </source>
</reference>
<keyword evidence="4" id="KW-0238">DNA-binding</keyword>
<dbReference type="PANTHER" id="PTHR31944">
    <property type="entry name" value="HEME-RESPONSIVE ZINC FINGER TRANSCRIPTION FACTOR HAP1"/>
    <property type="match status" value="1"/>
</dbReference>
<evidence type="ECO:0000313" key="10">
    <source>
        <dbReference type="Proteomes" id="UP000694255"/>
    </source>
</evidence>
<dbReference type="SMART" id="SM00906">
    <property type="entry name" value="Fungal_trans"/>
    <property type="match status" value="1"/>
</dbReference>
<keyword evidence="10" id="KW-1185">Reference proteome</keyword>
<dbReference type="PROSITE" id="PS50048">
    <property type="entry name" value="ZN2_CY6_FUNGAL_2"/>
    <property type="match status" value="1"/>
</dbReference>
<dbReference type="InterPro" id="IPR051430">
    <property type="entry name" value="Fungal_TF_Env_Response"/>
</dbReference>
<evidence type="ECO:0000256" key="1">
    <source>
        <dbReference type="ARBA" id="ARBA00022723"/>
    </source>
</evidence>
<accession>A0A8J5QFF0</accession>
<proteinExistence type="predicted"/>
<keyword evidence="5" id="KW-0804">Transcription</keyword>
<dbReference type="GO" id="GO:0006351">
    <property type="term" value="P:DNA-templated transcription"/>
    <property type="evidence" value="ECO:0007669"/>
    <property type="project" value="InterPro"/>
</dbReference>
<protein>
    <recommendedName>
        <fullName evidence="8">Zn(2)-C6 fungal-type domain-containing protein</fullName>
    </recommendedName>
</protein>
<evidence type="ECO:0000256" key="4">
    <source>
        <dbReference type="ARBA" id="ARBA00023125"/>
    </source>
</evidence>
<keyword evidence="1" id="KW-0479">Metal-binding</keyword>
<dbReference type="Pfam" id="PF04082">
    <property type="entry name" value="Fungal_trans"/>
    <property type="match status" value="1"/>
</dbReference>
<feature type="compositionally biased region" description="Polar residues" evidence="7">
    <location>
        <begin position="45"/>
        <end position="56"/>
    </location>
</feature>
<evidence type="ECO:0000259" key="8">
    <source>
        <dbReference type="PROSITE" id="PS50048"/>
    </source>
</evidence>
<dbReference type="AlphaFoldDB" id="A0A8J5QFF0"/>
<gene>
    <name evidence="9" type="ORF">J8A68_005224</name>
</gene>
<dbReference type="Proteomes" id="UP000694255">
    <property type="component" value="Unassembled WGS sequence"/>
</dbReference>
<keyword evidence="2" id="KW-0862">Zinc</keyword>
<comment type="caution">
    <text evidence="9">The sequence shown here is derived from an EMBL/GenBank/DDBJ whole genome shotgun (WGS) entry which is preliminary data.</text>
</comment>
<dbReference type="InterPro" id="IPR001138">
    <property type="entry name" value="Zn2Cys6_DnaBD"/>
</dbReference>
<dbReference type="OrthoDB" id="4159781at2759"/>
<dbReference type="EMBL" id="JAGSYN010000223">
    <property type="protein sequence ID" value="KAG7661228.1"/>
    <property type="molecule type" value="Genomic_DNA"/>
</dbReference>
<sequence>MNKRKRGRTTFSCDQCYTKKIKCDRESPCSNCERKGIECSYNKSNKESASFGSTSPEYDKSTETPKRLSTILIKTSPELSQPHKTSPRFFGLVPDCEIGLNPIDSQFDKINFNYGFRQGEMGPLIISHRQFPYLQLLRRDVGARLVMNHFISVYKKISNFLDSSVSVTSLSPEKRNELVVKAKIIYGEGYIPGWDENIYSVNQLKTIINHHALIKSISFAACTNTFDTMDSYFDLIGPPWVNEKLLDIFFDKIYPFMPVIDENDFRNDLQRIIPVNESSGTYLHPAPKIENSYDLAILVIHLVAIRLAYVSLFNFTGPSSSELINYPISLDAIKIAEVIMKEFDLSKRQPLIALQAGLLLRLYSMYSRENFLSGGEIQISMGSIIQLAYALGLNRDPGCLGIGSARHQNLRKKIWHLLVGTDILNSILFGTTLSTNSNTFDVGLPQFSELEPNIKNMEMERTIIHSFHRFQELLTICGKLADLHLIVDGTVDVELVTSLISRLEVETALKLKTIDSYLTNPFFVNFHNNPETIKQFDGHSPNDIMNILHESNSILGKFLFHKVKILNKSSNVYLYAFRISKVHSNILKLYDNNEKLFSGNSPETRKDAIIEIPLTTLREITSLLHGNMTKEDIESNDIWTGSDEELIEEMQIDNLWFQIKKISTEGMASSTWIEKARKFNNADINFTFDFDLFDSVENFQEVVP</sequence>
<evidence type="ECO:0000313" key="9">
    <source>
        <dbReference type="EMBL" id="KAG7661228.1"/>
    </source>
</evidence>
<feature type="domain" description="Zn(2)-C6 fungal-type" evidence="8">
    <location>
        <begin position="12"/>
        <end position="41"/>
    </location>
</feature>
<dbReference type="GO" id="GO:0008270">
    <property type="term" value="F:zinc ion binding"/>
    <property type="evidence" value="ECO:0007669"/>
    <property type="project" value="InterPro"/>
</dbReference>
<feature type="region of interest" description="Disordered" evidence="7">
    <location>
        <begin position="45"/>
        <end position="65"/>
    </location>
</feature>